<dbReference type="Gene3D" id="3.40.50.620">
    <property type="entry name" value="HUPs"/>
    <property type="match status" value="1"/>
</dbReference>
<evidence type="ECO:0000256" key="3">
    <source>
        <dbReference type="ARBA" id="ARBA00022982"/>
    </source>
</evidence>
<keyword evidence="3" id="KW-0249">Electron transport</keyword>
<evidence type="ECO:0000256" key="1">
    <source>
        <dbReference type="ARBA" id="ARBA00007557"/>
    </source>
</evidence>
<keyword evidence="2" id="KW-0813">Transport</keyword>
<dbReference type="PANTHER" id="PTHR21294:SF8">
    <property type="entry name" value="ELECTRON TRANSFER FLAVOPROTEIN SUBUNIT BETA"/>
    <property type="match status" value="1"/>
</dbReference>
<evidence type="ECO:0000313" key="5">
    <source>
        <dbReference type="EMBL" id="PIM95547.1"/>
    </source>
</evidence>
<keyword evidence="6" id="KW-1185">Reference proteome</keyword>
<proteinExistence type="inferred from homology"/>
<comment type="similarity">
    <text evidence="1">Belongs to the ETF beta-subunit/FixA family.</text>
</comment>
<feature type="domain" description="Electron transfer flavoprotein alpha/beta-subunit N-terminal" evidence="4">
    <location>
        <begin position="23"/>
        <end position="205"/>
    </location>
</feature>
<name>A0ABX4MFV5_9HYPH</name>
<organism evidence="5 6">
    <name type="scientific">Candidatus Hodgkinia cicadicola</name>
    <dbReference type="NCBI Taxonomy" id="573658"/>
    <lineage>
        <taxon>Bacteria</taxon>
        <taxon>Pseudomonadati</taxon>
        <taxon>Pseudomonadota</taxon>
        <taxon>Alphaproteobacteria</taxon>
        <taxon>Hyphomicrobiales</taxon>
        <taxon>Candidatus Hodgkinia</taxon>
    </lineage>
</organism>
<dbReference type="SUPFAM" id="SSF52402">
    <property type="entry name" value="Adenine nucleotide alpha hydrolases-like"/>
    <property type="match status" value="1"/>
</dbReference>
<dbReference type="EMBL" id="NXGM01000018">
    <property type="protein sequence ID" value="PIM95547.1"/>
    <property type="molecule type" value="Genomic_DNA"/>
</dbReference>
<dbReference type="Pfam" id="PF01012">
    <property type="entry name" value="ETF"/>
    <property type="match status" value="1"/>
</dbReference>
<comment type="caution">
    <text evidence="5">The sequence shown here is derived from an EMBL/GenBank/DDBJ whole genome shotgun (WGS) entry which is preliminary data.</text>
</comment>
<evidence type="ECO:0000259" key="4">
    <source>
        <dbReference type="SMART" id="SM00893"/>
    </source>
</evidence>
<sequence length="246" mass="27762">MKVGITAKIIYDLEVKPIVNNGMLSYVKTKRMIDPIDEASIAAVVKFKEIVSSIIITVICLSKESDNNLFKYILSMGVDEVIYVKTVSCNDLIIDGLTRAKILKRLVVVEKHDLVITGKSSSDNNSGFIGPALATFLGWCQLYYVCELVDKSINQLTVRCKLQNRIMTFITKLPCVLVCEFNKSERYISMFDLIRSKNKKIRIKVLNKLNLICSSCISVVNYVISNKIRKKKALDSVNTLMTTLFN</sequence>
<dbReference type="SMART" id="SM00893">
    <property type="entry name" value="ETF"/>
    <property type="match status" value="1"/>
</dbReference>
<reference evidence="5" key="1">
    <citation type="submission" date="2017-09" db="EMBL/GenBank/DDBJ databases">
        <authorList>
            <person name="Campbell M.A."/>
            <person name="Lukasik P."/>
            <person name="Simon C."/>
            <person name="McCutcheon J.P."/>
        </authorList>
    </citation>
    <scope>NUCLEOTIDE SEQUENCE [LARGE SCALE GENOMIC DNA]</scope>
    <source>
        <strain evidence="5">MAGNEO</strain>
    </source>
</reference>
<evidence type="ECO:0000313" key="6">
    <source>
        <dbReference type="Proteomes" id="UP000228684"/>
    </source>
</evidence>
<dbReference type="InterPro" id="IPR012255">
    <property type="entry name" value="ETF_b"/>
</dbReference>
<dbReference type="PANTHER" id="PTHR21294">
    <property type="entry name" value="ELECTRON TRANSFER FLAVOPROTEIN BETA-SUBUNIT"/>
    <property type="match status" value="1"/>
</dbReference>
<protein>
    <submittedName>
        <fullName evidence="5">Electron transfer flavoprotein small subunit</fullName>
    </submittedName>
</protein>
<dbReference type="InterPro" id="IPR014729">
    <property type="entry name" value="Rossmann-like_a/b/a_fold"/>
</dbReference>
<evidence type="ECO:0000256" key="2">
    <source>
        <dbReference type="ARBA" id="ARBA00022448"/>
    </source>
</evidence>
<dbReference type="InterPro" id="IPR014730">
    <property type="entry name" value="ETF_a/b_N"/>
</dbReference>
<gene>
    <name evidence="5" type="primary">etfB</name>
    <name evidence="5" type="ORF">magneo_91</name>
</gene>
<dbReference type="Proteomes" id="UP000228684">
    <property type="component" value="Unassembled WGS sequence"/>
</dbReference>
<accession>A0ABX4MFV5</accession>